<gene>
    <name evidence="2" type="ORF">FSB73_20405</name>
</gene>
<dbReference type="OrthoDB" id="5694214at2"/>
<dbReference type="AlphaFoldDB" id="A0A5B8VPX1"/>
<dbReference type="Pfam" id="PF14322">
    <property type="entry name" value="SusD-like_3"/>
    <property type="match status" value="1"/>
</dbReference>
<dbReference type="KEGG" id="agi:FSB73_20405"/>
<dbReference type="Proteomes" id="UP000321291">
    <property type="component" value="Chromosome"/>
</dbReference>
<accession>A0A5B8VPX1</accession>
<sequence>MSKFNHKKPKQFQIKRLFSRALFALCFLLVLFCYSCNLDEYNPSAGDATKSSFHTWSGLLVQCYTPLYDQLFSASDFLYVSEAGTDLWLSHNDNDNTKELYYYESLTTSTNATNKLFKQAYSVITTCNSVISGAANVTDGYTATVNEMVGEAKCLRGYYYLLLATYYGPVTLNLNPVGQTPDLTPKRNTIAEIYTQIIKDLSEASKALGVTPYDGNPSRVTKKSALGLLARAYAQGAGEGLTENGVSYWQRAKEVSEDLITNASSYNAMLYPDVADVWSDNNNRNNKEALFIASGPVSGESDSWNYASKSNKLFSYTYCDPNALPELVITKNKQNYFYGRVNNNNFAPSKYLINCYDASWDKRWENIFTTAFANFSMVQPGWMAYLEHVASFQIYPYLSKR</sequence>
<reference evidence="2 3" key="1">
    <citation type="journal article" date="2017" name="Int. J. Syst. Evol. Microbiol.">
        <title>Arachidicoccus ginsenosidivorans sp. nov., with ginsenoside-converting activity isolated from ginseng cultivating soil.</title>
        <authorList>
            <person name="Siddiqi M.Z."/>
            <person name="Aslam Z."/>
            <person name="Im W.T."/>
        </authorList>
    </citation>
    <scope>NUCLEOTIDE SEQUENCE [LARGE SCALE GENOMIC DNA]</scope>
    <source>
        <strain evidence="2 3">Gsoil 809</strain>
    </source>
</reference>
<evidence type="ECO:0000259" key="1">
    <source>
        <dbReference type="Pfam" id="PF14322"/>
    </source>
</evidence>
<dbReference type="InterPro" id="IPR033985">
    <property type="entry name" value="SusD-like_N"/>
</dbReference>
<dbReference type="EMBL" id="CP042434">
    <property type="protein sequence ID" value="QEC73677.1"/>
    <property type="molecule type" value="Genomic_DNA"/>
</dbReference>
<name>A0A5B8VPX1_9BACT</name>
<organism evidence="2 3">
    <name type="scientific">Arachidicoccus ginsenosidivorans</name>
    <dbReference type="NCBI Taxonomy" id="496057"/>
    <lineage>
        <taxon>Bacteria</taxon>
        <taxon>Pseudomonadati</taxon>
        <taxon>Bacteroidota</taxon>
        <taxon>Chitinophagia</taxon>
        <taxon>Chitinophagales</taxon>
        <taxon>Chitinophagaceae</taxon>
        <taxon>Arachidicoccus</taxon>
    </lineage>
</organism>
<proteinExistence type="predicted"/>
<evidence type="ECO:0000313" key="2">
    <source>
        <dbReference type="EMBL" id="QEC73677.1"/>
    </source>
</evidence>
<dbReference type="InterPro" id="IPR011990">
    <property type="entry name" value="TPR-like_helical_dom_sf"/>
</dbReference>
<protein>
    <recommendedName>
        <fullName evidence="1">SusD-like N-terminal domain-containing protein</fullName>
    </recommendedName>
</protein>
<dbReference type="SUPFAM" id="SSF48452">
    <property type="entry name" value="TPR-like"/>
    <property type="match status" value="1"/>
</dbReference>
<keyword evidence="3" id="KW-1185">Reference proteome</keyword>
<dbReference type="Gene3D" id="1.25.40.390">
    <property type="match status" value="1"/>
</dbReference>
<dbReference type="RefSeq" id="WP_146786528.1">
    <property type="nucleotide sequence ID" value="NZ_CP042434.1"/>
</dbReference>
<feature type="domain" description="SusD-like N-terminal" evidence="1">
    <location>
        <begin position="93"/>
        <end position="233"/>
    </location>
</feature>
<evidence type="ECO:0000313" key="3">
    <source>
        <dbReference type="Proteomes" id="UP000321291"/>
    </source>
</evidence>